<comment type="caution">
    <text evidence="2">The sequence shown here is derived from an EMBL/GenBank/DDBJ whole genome shotgun (WGS) entry which is preliminary data.</text>
</comment>
<dbReference type="PROSITE" id="PS51819">
    <property type="entry name" value="VOC"/>
    <property type="match status" value="1"/>
</dbReference>
<dbReference type="Proteomes" id="UP000292087">
    <property type="component" value="Unassembled WGS sequence"/>
</dbReference>
<dbReference type="Pfam" id="PF00903">
    <property type="entry name" value="Glyoxalase"/>
    <property type="match status" value="1"/>
</dbReference>
<dbReference type="PANTHER" id="PTHR35006">
    <property type="entry name" value="GLYOXALASE FAMILY PROTEIN (AFU_ORTHOLOGUE AFUA_5G14830)"/>
    <property type="match status" value="1"/>
</dbReference>
<organism evidence="2 3">
    <name type="scientific">Pseudoxanthomonas winnipegensis</name>
    <dbReference type="NCBI Taxonomy" id="2480810"/>
    <lineage>
        <taxon>Bacteria</taxon>
        <taxon>Pseudomonadati</taxon>
        <taxon>Pseudomonadota</taxon>
        <taxon>Gammaproteobacteria</taxon>
        <taxon>Lysobacterales</taxon>
        <taxon>Lysobacteraceae</taxon>
        <taxon>Pseudoxanthomonas</taxon>
    </lineage>
</organism>
<accession>A0A4Q8LR47</accession>
<dbReference type="SUPFAM" id="SSF54593">
    <property type="entry name" value="Glyoxalase/Bleomycin resistance protein/Dihydroxybiphenyl dioxygenase"/>
    <property type="match status" value="1"/>
</dbReference>
<protein>
    <submittedName>
        <fullName evidence="2">VOC family protein</fullName>
    </submittedName>
</protein>
<dbReference type="RefSeq" id="WP_130524373.1">
    <property type="nucleotide sequence ID" value="NZ_SHLZ01000005.1"/>
</dbReference>
<gene>
    <name evidence="2" type="ORF">EA656_15055</name>
</gene>
<evidence type="ECO:0000313" key="2">
    <source>
        <dbReference type="EMBL" id="TAA33748.1"/>
    </source>
</evidence>
<name>A0A4Q8LR47_9GAMM</name>
<evidence type="ECO:0000259" key="1">
    <source>
        <dbReference type="PROSITE" id="PS51819"/>
    </source>
</evidence>
<dbReference type="CDD" id="cd07262">
    <property type="entry name" value="VOC_like"/>
    <property type="match status" value="1"/>
</dbReference>
<feature type="domain" description="VOC" evidence="1">
    <location>
        <begin position="3"/>
        <end position="128"/>
    </location>
</feature>
<dbReference type="EMBL" id="SHMF01000004">
    <property type="protein sequence ID" value="TAA33748.1"/>
    <property type="molecule type" value="Genomic_DNA"/>
</dbReference>
<sequence length="129" mass="14101">MTMLDHIEFPVTDAARSCRFYEAALAPLGFARIIAVEPERTRTGGWRYGLGQGGYPCLWIHDGQAAMAGMHLAFASNSRLAVDAFHKAALAAGGTDNGPPDVRERYHARYYAAYVLDPDGVNVEVVCQR</sequence>
<dbReference type="PANTHER" id="PTHR35006:SF2">
    <property type="entry name" value="GLYOXALASE FAMILY PROTEIN (AFU_ORTHOLOGUE AFUA_5G14830)"/>
    <property type="match status" value="1"/>
</dbReference>
<reference evidence="2 3" key="1">
    <citation type="submission" date="2019-02" db="EMBL/GenBank/DDBJ databases">
        <title>WGS of Pseudoxanthomonas species novum from clinical isolates.</title>
        <authorList>
            <person name="Bernier A.-M."/>
            <person name="Bernard K."/>
            <person name="Vachon A."/>
        </authorList>
    </citation>
    <scope>NUCLEOTIDE SEQUENCE [LARGE SCALE GENOMIC DNA]</scope>
    <source>
        <strain evidence="2 3">NML140781</strain>
    </source>
</reference>
<dbReference type="Gene3D" id="3.10.180.10">
    <property type="entry name" value="2,3-Dihydroxybiphenyl 1,2-Dioxygenase, domain 1"/>
    <property type="match status" value="1"/>
</dbReference>
<dbReference type="InterPro" id="IPR004360">
    <property type="entry name" value="Glyas_Fos-R_dOase_dom"/>
</dbReference>
<dbReference type="AlphaFoldDB" id="A0A4Q8LR47"/>
<dbReference type="InterPro" id="IPR029068">
    <property type="entry name" value="Glyas_Bleomycin-R_OHBP_Dase"/>
</dbReference>
<dbReference type="InterPro" id="IPR037523">
    <property type="entry name" value="VOC_core"/>
</dbReference>
<evidence type="ECO:0000313" key="3">
    <source>
        <dbReference type="Proteomes" id="UP000292087"/>
    </source>
</evidence>
<proteinExistence type="predicted"/>